<dbReference type="Gene3D" id="3.40.50.720">
    <property type="entry name" value="NAD(P)-binding Rossmann-like Domain"/>
    <property type="match status" value="1"/>
</dbReference>
<dbReference type="PANTHER" id="PTHR10366:SF579">
    <property type="entry name" value="3-BETA HYDROXYSTEROID DEHYDROGENASE_ISOMERASE FAMILY PROTEIN (AFU_ORTHOLOGUE AFUA_3G02250)"/>
    <property type="match status" value="1"/>
</dbReference>
<dbReference type="SUPFAM" id="SSF51735">
    <property type="entry name" value="NAD(P)-binding Rossmann-fold domains"/>
    <property type="match status" value="1"/>
</dbReference>
<feature type="domain" description="NAD-dependent epimerase/dehydratase" evidence="3">
    <location>
        <begin position="8"/>
        <end position="257"/>
    </location>
</feature>
<dbReference type="CDD" id="cd05227">
    <property type="entry name" value="AR_SDR_e"/>
    <property type="match status" value="1"/>
</dbReference>
<organism evidence="4 5">
    <name type="scientific">Meripilus lineatus</name>
    <dbReference type="NCBI Taxonomy" id="2056292"/>
    <lineage>
        <taxon>Eukaryota</taxon>
        <taxon>Fungi</taxon>
        <taxon>Dikarya</taxon>
        <taxon>Basidiomycota</taxon>
        <taxon>Agaricomycotina</taxon>
        <taxon>Agaricomycetes</taxon>
        <taxon>Polyporales</taxon>
        <taxon>Meripilaceae</taxon>
        <taxon>Meripilus</taxon>
    </lineage>
</organism>
<keyword evidence="5" id="KW-1185">Reference proteome</keyword>
<comment type="similarity">
    <text evidence="2">Belongs to the NAD(P)-dependent epimerase/dehydratase family. Dihydroflavonol-4-reductase subfamily.</text>
</comment>
<dbReference type="EMBL" id="JANAWD010000109">
    <property type="protein sequence ID" value="KAJ3486855.1"/>
    <property type="molecule type" value="Genomic_DNA"/>
</dbReference>
<dbReference type="Proteomes" id="UP001212997">
    <property type="component" value="Unassembled WGS sequence"/>
</dbReference>
<dbReference type="InterPro" id="IPR036291">
    <property type="entry name" value="NAD(P)-bd_dom_sf"/>
</dbReference>
<dbReference type="Pfam" id="PF01370">
    <property type="entry name" value="Epimerase"/>
    <property type="match status" value="1"/>
</dbReference>
<accession>A0AAD5VB95</accession>
<evidence type="ECO:0000313" key="4">
    <source>
        <dbReference type="EMBL" id="KAJ3486855.1"/>
    </source>
</evidence>
<keyword evidence="1" id="KW-0560">Oxidoreductase</keyword>
<reference evidence="4" key="1">
    <citation type="submission" date="2022-07" db="EMBL/GenBank/DDBJ databases">
        <title>Genome Sequence of Physisporinus lineatus.</title>
        <authorList>
            <person name="Buettner E."/>
        </authorList>
    </citation>
    <scope>NUCLEOTIDE SEQUENCE</scope>
    <source>
        <strain evidence="4">VT162</strain>
    </source>
</reference>
<evidence type="ECO:0000256" key="1">
    <source>
        <dbReference type="ARBA" id="ARBA00023002"/>
    </source>
</evidence>
<dbReference type="AlphaFoldDB" id="A0AAD5VB95"/>
<protein>
    <recommendedName>
        <fullName evidence="3">NAD-dependent epimerase/dehydratase domain-containing protein</fullName>
    </recommendedName>
</protein>
<evidence type="ECO:0000313" key="5">
    <source>
        <dbReference type="Proteomes" id="UP001212997"/>
    </source>
</evidence>
<proteinExistence type="inferred from homology"/>
<gene>
    <name evidence="4" type="ORF">NLI96_g3939</name>
</gene>
<dbReference type="InterPro" id="IPR050425">
    <property type="entry name" value="NAD(P)_dehydrat-like"/>
</dbReference>
<evidence type="ECO:0000259" key="3">
    <source>
        <dbReference type="Pfam" id="PF01370"/>
    </source>
</evidence>
<evidence type="ECO:0000256" key="2">
    <source>
        <dbReference type="ARBA" id="ARBA00023445"/>
    </source>
</evidence>
<dbReference type="GO" id="GO:0016616">
    <property type="term" value="F:oxidoreductase activity, acting on the CH-OH group of donors, NAD or NADP as acceptor"/>
    <property type="evidence" value="ECO:0007669"/>
    <property type="project" value="TreeGrafter"/>
</dbReference>
<sequence>MDPSMSLVLVTGATGFIGAHIVDELLRRGIKVRGTTRSLPKSQQMLRDRPQYVDRLEFHVISDLTHPGVFDEVVQGVDGIIHVASPLTFEITDNERDMLLPAIEGAKAVLQAAKQHSTLKRVVLTSSIAATLDPARYADGTATFTSQDWCPITYEQAKASANGFAYLASKKYAELAAWDYIKNESPRFDLVTICPAMVFGPIVHPVSKSSELNMSTAMIWQVISGAESLPETTSTSWVDVRDVAVAHVEALLRPEARNQRYLLASSEKYSYQLAADILRKEFQWAKEGVSRGEEGAPVPEMASFEGEMGAKALGIQYRGFKECLSETSTQLRELFRAELSA</sequence>
<name>A0AAD5VB95_9APHY</name>
<comment type="caution">
    <text evidence="4">The sequence shown here is derived from an EMBL/GenBank/DDBJ whole genome shotgun (WGS) entry which is preliminary data.</text>
</comment>
<dbReference type="PANTHER" id="PTHR10366">
    <property type="entry name" value="NAD DEPENDENT EPIMERASE/DEHYDRATASE"/>
    <property type="match status" value="1"/>
</dbReference>
<dbReference type="InterPro" id="IPR001509">
    <property type="entry name" value="Epimerase_deHydtase"/>
</dbReference>